<evidence type="ECO:0000259" key="12">
    <source>
        <dbReference type="PROSITE" id="PS50826"/>
    </source>
</evidence>
<feature type="region of interest" description="Disordered" evidence="10">
    <location>
        <begin position="487"/>
        <end position="563"/>
    </location>
</feature>
<dbReference type="SMART" id="SM00064">
    <property type="entry name" value="FYVE"/>
    <property type="match status" value="1"/>
</dbReference>
<dbReference type="GeneID" id="101486036"/>
<proteinExistence type="predicted"/>
<dbReference type="InterPro" id="IPR017455">
    <property type="entry name" value="Znf_FYVE-rel"/>
</dbReference>
<dbReference type="AlphaFoldDB" id="A0A3P9CZB9"/>
<organism evidence="13 14">
    <name type="scientific">Maylandia zebra</name>
    <name type="common">zebra mbuna</name>
    <dbReference type="NCBI Taxonomy" id="106582"/>
    <lineage>
        <taxon>Eukaryota</taxon>
        <taxon>Metazoa</taxon>
        <taxon>Chordata</taxon>
        <taxon>Craniata</taxon>
        <taxon>Vertebrata</taxon>
        <taxon>Euteleostomi</taxon>
        <taxon>Actinopterygii</taxon>
        <taxon>Neopterygii</taxon>
        <taxon>Teleostei</taxon>
        <taxon>Neoteleostei</taxon>
        <taxon>Acanthomorphata</taxon>
        <taxon>Ovalentaria</taxon>
        <taxon>Cichlomorphae</taxon>
        <taxon>Cichliformes</taxon>
        <taxon>Cichlidae</taxon>
        <taxon>African cichlids</taxon>
        <taxon>Pseudocrenilabrinae</taxon>
        <taxon>Haplochromini</taxon>
        <taxon>Maylandia</taxon>
        <taxon>Maylandia zebra complex</taxon>
    </lineage>
</organism>
<dbReference type="RefSeq" id="XP_004555698.1">
    <property type="nucleotide sequence ID" value="XM_004555641.4"/>
</dbReference>
<dbReference type="SUPFAM" id="SSF140741">
    <property type="entry name" value="RUN domain-like"/>
    <property type="match status" value="1"/>
</dbReference>
<keyword evidence="3" id="KW-0479">Metal-binding</keyword>
<evidence type="ECO:0000256" key="4">
    <source>
        <dbReference type="ARBA" id="ARBA00022771"/>
    </source>
</evidence>
<evidence type="ECO:0000256" key="10">
    <source>
        <dbReference type="SAM" id="MobiDB-lite"/>
    </source>
</evidence>
<feature type="compositionally biased region" description="Polar residues" evidence="10">
    <location>
        <begin position="506"/>
        <end position="516"/>
    </location>
</feature>
<reference evidence="13" key="2">
    <citation type="submission" date="2025-08" db="UniProtKB">
        <authorList>
            <consortium name="Ensembl"/>
        </authorList>
    </citation>
    <scope>IDENTIFICATION</scope>
</reference>
<feature type="domain" description="FYVE-type" evidence="11">
    <location>
        <begin position="567"/>
        <end position="625"/>
    </location>
</feature>
<keyword evidence="5" id="KW-0862">Zinc</keyword>
<dbReference type="Pfam" id="PF02759">
    <property type="entry name" value="RUN"/>
    <property type="match status" value="1"/>
</dbReference>
<dbReference type="Gene3D" id="1.20.58.900">
    <property type="match status" value="1"/>
</dbReference>
<sequence>MSDLTPQSETPTPTTDKITQAARETIYLCNFRVSVDGEWLCLRELNDISLTPDPEPVHEDPKDPIAIERLNLMNMAKLSIKGLIESALNLGRTLDSDYAPLQQFFVVMEHCLKHGLKTKKTFLGQNKSFWGPLELVEKLTPEAGEITASVKDLPGLKTPLGRGRAWLRLALMQKKLSDYMKTIINRKDLLSEFYEPNALMMEEEGAVIAGLLVGLNVIDANLCMKGEDLDSQVGVIDFSMYLKDGGHSSKSVEGDGQITAILDQKNYVEELNRHLSASVNNLQAKVDALEKSNTKLTEELAVANNRIITLQEDVERVKEESSYQLESRKALRSDSAADGQALGETRKQLKEETLLRLDVEKELEVQIGMKQEMELSMKMLEKDVCEKQDALVELRQQLEDLRAINQQLMHKSQSADASSKQKSEIIVRMEEKMNQMSGTIKQLETRCKQAEKERDLALEANRLFKQDFGDKIESLQVEVEQLRKQRSNLERELRKGRDRKSEHHLSASSVPQSSTPRTDRRQPGDVPTQLPESPSVKEKDQFQSGLEDNTSLSLSHHEDEQESFLEISEPSMCTMCEQADSLLKTKKQCKNCSGVFCESCVSKELPLPSSILPETVCTACYSLLLQQYASSPT</sequence>
<dbReference type="FunFam" id="1.20.5.170:FF:000013">
    <property type="entry name" value="RUN and FYVE domain-containing 1"/>
    <property type="match status" value="1"/>
</dbReference>
<reference evidence="13" key="3">
    <citation type="submission" date="2025-09" db="UniProtKB">
        <authorList>
            <consortium name="Ensembl"/>
        </authorList>
    </citation>
    <scope>IDENTIFICATION</scope>
</reference>
<dbReference type="InterPro" id="IPR004012">
    <property type="entry name" value="Run_dom"/>
</dbReference>
<dbReference type="Pfam" id="PF01363">
    <property type="entry name" value="FYVE"/>
    <property type="match status" value="1"/>
</dbReference>
<dbReference type="InterPro" id="IPR047335">
    <property type="entry name" value="RUFY1-3"/>
</dbReference>
<name>A0A3P9CZB9_9CICH</name>
<dbReference type="GeneTree" id="ENSGT00940000156035"/>
<dbReference type="PROSITE" id="PS50178">
    <property type="entry name" value="ZF_FYVE"/>
    <property type="match status" value="1"/>
</dbReference>
<evidence type="ECO:0000256" key="3">
    <source>
        <dbReference type="ARBA" id="ARBA00022723"/>
    </source>
</evidence>
<keyword evidence="6 9" id="KW-0175">Coiled coil</keyword>
<dbReference type="FunFam" id="1.20.58.900:FF:000001">
    <property type="entry name" value="RUN and FYVE domain containing 2"/>
    <property type="match status" value="1"/>
</dbReference>
<evidence type="ECO:0000259" key="11">
    <source>
        <dbReference type="PROSITE" id="PS50178"/>
    </source>
</evidence>
<dbReference type="Proteomes" id="UP000265160">
    <property type="component" value="LG12"/>
</dbReference>
<dbReference type="PANTHER" id="PTHR45956:SF1">
    <property type="entry name" value="PROTEIN RUFY3"/>
    <property type="match status" value="1"/>
</dbReference>
<dbReference type="Ensembl" id="ENSMZET00005028562.1">
    <property type="protein sequence ID" value="ENSMZEP00005027683.1"/>
    <property type="gene ID" value="ENSMZEG00005020641.1"/>
</dbReference>
<dbReference type="InterPro" id="IPR013083">
    <property type="entry name" value="Znf_RING/FYVE/PHD"/>
</dbReference>
<dbReference type="InterPro" id="IPR037213">
    <property type="entry name" value="Run_dom_sf"/>
</dbReference>
<feature type="coiled-coil region" evidence="9">
    <location>
        <begin position="272"/>
        <end position="320"/>
    </location>
</feature>
<dbReference type="InterPro" id="IPR011011">
    <property type="entry name" value="Znf_FYVE_PHD"/>
</dbReference>
<dbReference type="InterPro" id="IPR000306">
    <property type="entry name" value="Znf_FYVE"/>
</dbReference>
<dbReference type="CTD" id="22902"/>
<dbReference type="SUPFAM" id="SSF57903">
    <property type="entry name" value="FYVE/PHD zinc finger"/>
    <property type="match status" value="1"/>
</dbReference>
<keyword evidence="2" id="KW-0597">Phosphoprotein</keyword>
<evidence type="ECO:0000256" key="1">
    <source>
        <dbReference type="ARBA" id="ARBA00004308"/>
    </source>
</evidence>
<evidence type="ECO:0000256" key="6">
    <source>
        <dbReference type="ARBA" id="ARBA00023054"/>
    </source>
</evidence>
<dbReference type="PROSITE" id="PS50826">
    <property type="entry name" value="RUN"/>
    <property type="match status" value="1"/>
</dbReference>
<dbReference type="Gene3D" id="1.20.5.170">
    <property type="match status" value="1"/>
</dbReference>
<evidence type="ECO:0000256" key="9">
    <source>
        <dbReference type="SAM" id="Coils"/>
    </source>
</evidence>
<evidence type="ECO:0000313" key="14">
    <source>
        <dbReference type="Proteomes" id="UP000265160"/>
    </source>
</evidence>
<dbReference type="GO" id="GO:0008270">
    <property type="term" value="F:zinc ion binding"/>
    <property type="evidence" value="ECO:0007669"/>
    <property type="project" value="UniProtKB-KW"/>
</dbReference>
<dbReference type="CDD" id="cd15744">
    <property type="entry name" value="FYVE_RUFY3"/>
    <property type="match status" value="1"/>
</dbReference>
<keyword evidence="4 8" id="KW-0863">Zinc-finger</keyword>
<protein>
    <submittedName>
        <fullName evidence="13">RUN and FYVE domain containing 3</fullName>
    </submittedName>
</protein>
<evidence type="ECO:0000256" key="5">
    <source>
        <dbReference type="ARBA" id="ARBA00022833"/>
    </source>
</evidence>
<reference evidence="13 14" key="1">
    <citation type="journal article" date="2014" name="Nature">
        <title>The genomic substrate for adaptive radiation in African cichlid fish.</title>
        <authorList>
            <person name="Brawand D."/>
            <person name="Wagner C.E."/>
            <person name="Li Y.I."/>
            <person name="Malinsky M."/>
            <person name="Keller I."/>
            <person name="Fan S."/>
            <person name="Simakov O."/>
            <person name="Ng A.Y."/>
            <person name="Lim Z.W."/>
            <person name="Bezault E."/>
            <person name="Turner-Maier J."/>
            <person name="Johnson J."/>
            <person name="Alcazar R."/>
            <person name="Noh H.J."/>
            <person name="Russell P."/>
            <person name="Aken B."/>
            <person name="Alfoldi J."/>
            <person name="Amemiya C."/>
            <person name="Azzouzi N."/>
            <person name="Baroiller J.F."/>
            <person name="Barloy-Hubler F."/>
            <person name="Berlin A."/>
            <person name="Bloomquist R."/>
            <person name="Carleton K.L."/>
            <person name="Conte M.A."/>
            <person name="D'Cotta H."/>
            <person name="Eshel O."/>
            <person name="Gaffney L."/>
            <person name="Galibert F."/>
            <person name="Gante H.F."/>
            <person name="Gnerre S."/>
            <person name="Greuter L."/>
            <person name="Guyon R."/>
            <person name="Haddad N.S."/>
            <person name="Haerty W."/>
            <person name="Harris R.M."/>
            <person name="Hofmann H.A."/>
            <person name="Hourlier T."/>
            <person name="Hulata G."/>
            <person name="Jaffe D.B."/>
            <person name="Lara M."/>
            <person name="Lee A.P."/>
            <person name="MacCallum I."/>
            <person name="Mwaiko S."/>
            <person name="Nikaido M."/>
            <person name="Nishihara H."/>
            <person name="Ozouf-Costaz C."/>
            <person name="Penman D.J."/>
            <person name="Przybylski D."/>
            <person name="Rakotomanga M."/>
            <person name="Renn S.C.P."/>
            <person name="Ribeiro F.J."/>
            <person name="Ron M."/>
            <person name="Salzburger W."/>
            <person name="Sanchez-Pulido L."/>
            <person name="Santos M.E."/>
            <person name="Searle S."/>
            <person name="Sharpe T."/>
            <person name="Swofford R."/>
            <person name="Tan F.J."/>
            <person name="Williams L."/>
            <person name="Young S."/>
            <person name="Yin S."/>
            <person name="Okada N."/>
            <person name="Kocher T.D."/>
            <person name="Miska E.A."/>
            <person name="Lander E.S."/>
            <person name="Venkatesh B."/>
            <person name="Fernald R.D."/>
            <person name="Meyer A."/>
            <person name="Ponting C.P."/>
            <person name="Streelman J.T."/>
            <person name="Lindblad-Toh K."/>
            <person name="Seehausen O."/>
            <person name="Di Palma F."/>
        </authorList>
    </citation>
    <scope>NUCLEOTIDE SEQUENCE</scope>
</reference>
<dbReference type="SMART" id="SM00593">
    <property type="entry name" value="RUN"/>
    <property type="match status" value="1"/>
</dbReference>
<feature type="domain" description="RUN" evidence="12">
    <location>
        <begin position="95"/>
        <end position="227"/>
    </location>
</feature>
<dbReference type="PANTHER" id="PTHR45956">
    <property type="entry name" value="RUN AND FYVE DOMAIN-CONTAINING PROTEIN 2-LIKE PROTEIN"/>
    <property type="match status" value="1"/>
</dbReference>
<evidence type="ECO:0000256" key="2">
    <source>
        <dbReference type="ARBA" id="ARBA00022553"/>
    </source>
</evidence>
<keyword evidence="7" id="KW-0472">Membrane</keyword>
<evidence type="ECO:0000256" key="8">
    <source>
        <dbReference type="PROSITE-ProRule" id="PRU00091"/>
    </source>
</evidence>
<keyword evidence="14" id="KW-1185">Reference proteome</keyword>
<dbReference type="GO" id="GO:0012505">
    <property type="term" value="C:endomembrane system"/>
    <property type="evidence" value="ECO:0007669"/>
    <property type="project" value="UniProtKB-SubCell"/>
</dbReference>
<feature type="compositionally biased region" description="Basic and acidic residues" evidence="10">
    <location>
        <begin position="487"/>
        <end position="505"/>
    </location>
</feature>
<dbReference type="Gene3D" id="3.30.40.10">
    <property type="entry name" value="Zinc/RING finger domain, C3HC4 (zinc finger)"/>
    <property type="match status" value="1"/>
</dbReference>
<dbReference type="GO" id="GO:0005737">
    <property type="term" value="C:cytoplasm"/>
    <property type="evidence" value="ECO:0007669"/>
    <property type="project" value="TreeGrafter"/>
</dbReference>
<evidence type="ECO:0000313" key="13">
    <source>
        <dbReference type="Ensembl" id="ENSMZEP00005027683.1"/>
    </source>
</evidence>
<comment type="subcellular location">
    <subcellularLocation>
        <location evidence="1">Endomembrane system</location>
    </subcellularLocation>
</comment>
<evidence type="ECO:0000256" key="7">
    <source>
        <dbReference type="ARBA" id="ARBA00023136"/>
    </source>
</evidence>
<dbReference type="GO" id="GO:0050770">
    <property type="term" value="P:regulation of axonogenesis"/>
    <property type="evidence" value="ECO:0007669"/>
    <property type="project" value="TreeGrafter"/>
</dbReference>
<feature type="compositionally biased region" description="Polar residues" evidence="10">
    <location>
        <begin position="542"/>
        <end position="554"/>
    </location>
</feature>
<accession>A0A3P9CZB9</accession>